<name>A0ABN7BBG1_9HEMI</name>
<sequence length="233" mass="25888">MASASVPLFPSLVFVKCQNVENLNELVDSVVPEHETRDGSKLWNINTKYYTADVKLVLASESELDDVSTENQIDGMVIYYNGNFDESSQQLKSVLGKLNNDDVGVKLLVCDECSSDSSRTNAVTWCLEESYEHLELSGPEGDRDRLRQALEANTWSNLVPKHTKKSKKPKGGQNAESAPADELDDFAALFGQLATIKEQTSCLSTDERKKFAEQVVLAYWKSIGGDEEELLDL</sequence>
<feature type="region of interest" description="Disordered" evidence="1">
    <location>
        <begin position="158"/>
        <end position="178"/>
    </location>
</feature>
<feature type="compositionally biased region" description="Basic residues" evidence="1">
    <location>
        <begin position="161"/>
        <end position="170"/>
    </location>
</feature>
<reference evidence="2 3" key="1">
    <citation type="submission" date="2023-09" db="EMBL/GenBank/DDBJ databases">
        <title>Nesidiocoris tenuis whole genome shotgun sequence.</title>
        <authorList>
            <person name="Shibata T."/>
            <person name="Shimoda M."/>
            <person name="Kobayashi T."/>
            <person name="Uehara T."/>
        </authorList>
    </citation>
    <scope>NUCLEOTIDE SEQUENCE [LARGE SCALE GENOMIC DNA]</scope>
    <source>
        <strain evidence="2 3">Japan</strain>
    </source>
</reference>
<dbReference type="Pfam" id="PF10199">
    <property type="entry name" value="Adaptin_binding"/>
    <property type="match status" value="1"/>
</dbReference>
<dbReference type="PANTHER" id="PTHR14659">
    <property type="entry name" value="ALPHA- AND GAMMA-ADAPTIN-BINDING PROTEIN P34"/>
    <property type="match status" value="1"/>
</dbReference>
<proteinExistence type="predicted"/>
<evidence type="ECO:0000313" key="2">
    <source>
        <dbReference type="EMBL" id="BET01165.1"/>
    </source>
</evidence>
<dbReference type="Gene3D" id="3.40.50.11960">
    <property type="match status" value="1"/>
</dbReference>
<accession>A0ABN7BBG1</accession>
<evidence type="ECO:0000313" key="3">
    <source>
        <dbReference type="Proteomes" id="UP001307889"/>
    </source>
</evidence>
<dbReference type="PANTHER" id="PTHR14659:SF1">
    <property type="entry name" value="ALPHA- AND GAMMA-ADAPTIN-BINDING PROTEIN P34"/>
    <property type="match status" value="1"/>
</dbReference>
<evidence type="ECO:0008006" key="4">
    <source>
        <dbReference type="Google" id="ProtNLM"/>
    </source>
</evidence>
<dbReference type="InterPro" id="IPR019341">
    <property type="entry name" value="Alpha/Gamma-adaptin-bd_p34"/>
</dbReference>
<gene>
    <name evidence="2" type="ORF">NTJ_13981</name>
</gene>
<organism evidence="2 3">
    <name type="scientific">Nesidiocoris tenuis</name>
    <dbReference type="NCBI Taxonomy" id="355587"/>
    <lineage>
        <taxon>Eukaryota</taxon>
        <taxon>Metazoa</taxon>
        <taxon>Ecdysozoa</taxon>
        <taxon>Arthropoda</taxon>
        <taxon>Hexapoda</taxon>
        <taxon>Insecta</taxon>
        <taxon>Pterygota</taxon>
        <taxon>Neoptera</taxon>
        <taxon>Paraneoptera</taxon>
        <taxon>Hemiptera</taxon>
        <taxon>Heteroptera</taxon>
        <taxon>Panheteroptera</taxon>
        <taxon>Cimicomorpha</taxon>
        <taxon>Miridae</taxon>
        <taxon>Dicyphina</taxon>
        <taxon>Nesidiocoris</taxon>
    </lineage>
</organism>
<dbReference type="Proteomes" id="UP001307889">
    <property type="component" value="Chromosome 12"/>
</dbReference>
<protein>
    <recommendedName>
        <fullName evidence="4">Alpha-and gamma-adaptin-binding protein p34</fullName>
    </recommendedName>
</protein>
<evidence type="ECO:0000256" key="1">
    <source>
        <dbReference type="SAM" id="MobiDB-lite"/>
    </source>
</evidence>
<keyword evidence="3" id="KW-1185">Reference proteome</keyword>
<dbReference type="EMBL" id="AP028920">
    <property type="protein sequence ID" value="BET01165.1"/>
    <property type="molecule type" value="Genomic_DNA"/>
</dbReference>